<feature type="chain" id="PRO_5018601810" evidence="2">
    <location>
        <begin position="22"/>
        <end position="136"/>
    </location>
</feature>
<feature type="signal peptide" evidence="2">
    <location>
        <begin position="1"/>
        <end position="21"/>
    </location>
</feature>
<keyword evidence="4" id="KW-1185">Reference proteome</keyword>
<evidence type="ECO:0000256" key="1">
    <source>
        <dbReference type="SAM" id="Phobius"/>
    </source>
</evidence>
<organism evidence="3 4">
    <name type="scientific">Trypanosoma rangeli</name>
    <dbReference type="NCBI Taxonomy" id="5698"/>
    <lineage>
        <taxon>Eukaryota</taxon>
        <taxon>Discoba</taxon>
        <taxon>Euglenozoa</taxon>
        <taxon>Kinetoplastea</taxon>
        <taxon>Metakinetoplastina</taxon>
        <taxon>Trypanosomatida</taxon>
        <taxon>Trypanosomatidae</taxon>
        <taxon>Trypanosoma</taxon>
        <taxon>Herpetosoma</taxon>
    </lineage>
</organism>
<dbReference type="EMBL" id="MKGL01000426">
    <property type="protein sequence ID" value="RNE98906.1"/>
    <property type="molecule type" value="Genomic_DNA"/>
</dbReference>
<evidence type="ECO:0000313" key="3">
    <source>
        <dbReference type="EMBL" id="RNE98906.1"/>
    </source>
</evidence>
<accession>A0A3R7KEK0</accession>
<gene>
    <name evidence="3" type="ORF">TraAM80_08545</name>
</gene>
<comment type="caution">
    <text evidence="3">The sequence shown here is derived from an EMBL/GenBank/DDBJ whole genome shotgun (WGS) entry which is preliminary data.</text>
</comment>
<dbReference type="Proteomes" id="UP000283634">
    <property type="component" value="Unassembled WGS sequence"/>
</dbReference>
<dbReference type="GeneID" id="40332478"/>
<dbReference type="AlphaFoldDB" id="A0A3R7KEK0"/>
<reference evidence="3 4" key="1">
    <citation type="journal article" date="2018" name="BMC Genomics">
        <title>Genomic comparison of Trypanosoma conorhini and Trypanosoma rangeli to Trypanosoma cruzi strains of high and low virulence.</title>
        <authorList>
            <person name="Bradwell K.R."/>
            <person name="Koparde V.N."/>
            <person name="Matveyev A.V."/>
            <person name="Serrano M.G."/>
            <person name="Alves J.M."/>
            <person name="Parikh H."/>
            <person name="Huang B."/>
            <person name="Lee V."/>
            <person name="Espinosa-Alvarez O."/>
            <person name="Ortiz P.A."/>
            <person name="Costa-Martins A.G."/>
            <person name="Teixeira M.M."/>
            <person name="Buck G.A."/>
        </authorList>
    </citation>
    <scope>NUCLEOTIDE SEQUENCE [LARGE SCALE GENOMIC DNA]</scope>
    <source>
        <strain evidence="3 4">AM80</strain>
    </source>
</reference>
<keyword evidence="2" id="KW-0732">Signal</keyword>
<dbReference type="RefSeq" id="XP_029234898.1">
    <property type="nucleotide sequence ID" value="XM_029385289.1"/>
</dbReference>
<sequence>MRLRPRLLLLLFGGSGTRCAGQRAGENGGQGVSRQPAGRSCIARHPVPFVSLLFLPLLFFVVGVVLLCSGNLPPLEAYQVGGAHDAMRNEKTLNAELSRWADRLSRLHTPLEMKNVPPSLFDVTEFVELRVAVDGV</sequence>
<name>A0A3R7KEK0_TRYRA</name>
<feature type="transmembrane region" description="Helical" evidence="1">
    <location>
        <begin position="49"/>
        <end position="68"/>
    </location>
</feature>
<evidence type="ECO:0000313" key="4">
    <source>
        <dbReference type="Proteomes" id="UP000283634"/>
    </source>
</evidence>
<keyword evidence="1" id="KW-0472">Membrane</keyword>
<protein>
    <submittedName>
        <fullName evidence="3">Uncharacterized protein</fullName>
    </submittedName>
</protein>
<evidence type="ECO:0000256" key="2">
    <source>
        <dbReference type="SAM" id="SignalP"/>
    </source>
</evidence>
<keyword evidence="1" id="KW-1133">Transmembrane helix</keyword>
<proteinExistence type="predicted"/>
<keyword evidence="1" id="KW-0812">Transmembrane</keyword>